<feature type="region of interest" description="Disordered" evidence="1">
    <location>
        <begin position="1"/>
        <end position="29"/>
    </location>
</feature>
<feature type="non-terminal residue" evidence="2">
    <location>
        <position position="154"/>
    </location>
</feature>
<comment type="caution">
    <text evidence="2">The sequence shown here is derived from an EMBL/GenBank/DDBJ whole genome shotgun (WGS) entry which is preliminary data.</text>
</comment>
<sequence>MPPPPPRSPPPPLDADEIDMGGVSGSAGGPAGGPVVSANYLGRLPPGTMQDWYDITHNVAKITIKNPVTPIIMLGRAFPIVTTVSLDTVIAATRYSKGTALSLGSESMVLSCCGSSKSDATIPGLDQLLLNGAVWAAWYGIKCGEVKVRLRAAG</sequence>
<proteinExistence type="predicted"/>
<evidence type="ECO:0000313" key="3">
    <source>
        <dbReference type="Proteomes" id="UP000236333"/>
    </source>
</evidence>
<keyword evidence="3" id="KW-1185">Reference proteome</keyword>
<accession>A0A2J7ZHW3</accession>
<feature type="compositionally biased region" description="Pro residues" evidence="1">
    <location>
        <begin position="1"/>
        <end position="13"/>
    </location>
</feature>
<dbReference type="AlphaFoldDB" id="A0A2J7ZHW3"/>
<name>A0A2J7ZHW3_9CHLO</name>
<dbReference type="OrthoDB" id="537843at2759"/>
<dbReference type="EMBL" id="PGGS01002030">
    <property type="protein sequence ID" value="PNG99858.1"/>
    <property type="molecule type" value="Genomic_DNA"/>
</dbReference>
<evidence type="ECO:0000256" key="1">
    <source>
        <dbReference type="SAM" id="MobiDB-lite"/>
    </source>
</evidence>
<protein>
    <submittedName>
        <fullName evidence="2">Uncharacterized protein</fullName>
    </submittedName>
</protein>
<gene>
    <name evidence="2" type="ORF">TSOC_014351</name>
</gene>
<dbReference type="Proteomes" id="UP000236333">
    <property type="component" value="Unassembled WGS sequence"/>
</dbReference>
<reference evidence="2 3" key="1">
    <citation type="journal article" date="2017" name="Mol. Biol. Evol.">
        <title>The 4-celled Tetrabaena socialis nuclear genome reveals the essential components for genetic control of cell number at the origin of multicellularity in the volvocine lineage.</title>
        <authorList>
            <person name="Featherston J."/>
            <person name="Arakaki Y."/>
            <person name="Hanschen E.R."/>
            <person name="Ferris P.J."/>
            <person name="Michod R.E."/>
            <person name="Olson B.J.S.C."/>
            <person name="Nozaki H."/>
            <person name="Durand P.M."/>
        </authorList>
    </citation>
    <scope>NUCLEOTIDE SEQUENCE [LARGE SCALE GENOMIC DNA]</scope>
    <source>
        <strain evidence="2 3">NIES-571</strain>
    </source>
</reference>
<evidence type="ECO:0000313" key="2">
    <source>
        <dbReference type="EMBL" id="PNG99858.1"/>
    </source>
</evidence>
<organism evidence="2 3">
    <name type="scientific">Tetrabaena socialis</name>
    <dbReference type="NCBI Taxonomy" id="47790"/>
    <lineage>
        <taxon>Eukaryota</taxon>
        <taxon>Viridiplantae</taxon>
        <taxon>Chlorophyta</taxon>
        <taxon>core chlorophytes</taxon>
        <taxon>Chlorophyceae</taxon>
        <taxon>CS clade</taxon>
        <taxon>Chlamydomonadales</taxon>
        <taxon>Tetrabaenaceae</taxon>
        <taxon>Tetrabaena</taxon>
    </lineage>
</organism>